<proteinExistence type="predicted"/>
<organism evidence="1 2">
    <name type="scientific">Vitis vinifera</name>
    <name type="common">Grape</name>
    <dbReference type="NCBI Taxonomy" id="29760"/>
    <lineage>
        <taxon>Eukaryota</taxon>
        <taxon>Viridiplantae</taxon>
        <taxon>Streptophyta</taxon>
        <taxon>Embryophyta</taxon>
        <taxon>Tracheophyta</taxon>
        <taxon>Spermatophyta</taxon>
        <taxon>Magnoliopsida</taxon>
        <taxon>eudicotyledons</taxon>
        <taxon>Gunneridae</taxon>
        <taxon>Pentapetalae</taxon>
        <taxon>rosids</taxon>
        <taxon>Vitales</taxon>
        <taxon>Vitaceae</taxon>
        <taxon>Viteae</taxon>
        <taxon>Vitis</taxon>
    </lineage>
</organism>
<dbReference type="Gene3D" id="3.60.10.10">
    <property type="entry name" value="Endonuclease/exonuclease/phosphatase"/>
    <property type="match status" value="1"/>
</dbReference>
<evidence type="ECO:0000313" key="1">
    <source>
        <dbReference type="EMBL" id="RVX10543.1"/>
    </source>
</evidence>
<accession>A0A438JNK7</accession>
<comment type="caution">
    <text evidence="1">The sequence shown here is derived from an EMBL/GenBank/DDBJ whole genome shotgun (WGS) entry which is preliminary data.</text>
</comment>
<dbReference type="InterPro" id="IPR036691">
    <property type="entry name" value="Endo/exonu/phosph_ase_sf"/>
</dbReference>
<protein>
    <recommendedName>
        <fullName evidence="3">Endonuclease/exonuclease/phosphatase domain-containing protein</fullName>
    </recommendedName>
</protein>
<dbReference type="AlphaFoldDB" id="A0A438JNK7"/>
<reference evidence="1 2" key="1">
    <citation type="journal article" date="2018" name="PLoS Genet.">
        <title>Population sequencing reveals clonal diversity and ancestral inbreeding in the grapevine cultivar Chardonnay.</title>
        <authorList>
            <person name="Roach M.J."/>
            <person name="Johnson D.L."/>
            <person name="Bohlmann J."/>
            <person name="van Vuuren H.J."/>
            <person name="Jones S.J."/>
            <person name="Pretorius I.S."/>
            <person name="Schmidt S.A."/>
            <person name="Borneman A.R."/>
        </authorList>
    </citation>
    <scope>NUCLEOTIDE SEQUENCE [LARGE SCALE GENOMIC DNA]</scope>
    <source>
        <strain evidence="2">cv. Chardonnay</strain>
        <tissue evidence="1">Leaf</tissue>
    </source>
</reference>
<dbReference type="Proteomes" id="UP000288805">
    <property type="component" value="Unassembled WGS sequence"/>
</dbReference>
<sequence>MRYGTGSCSWGKRALGASHLNSILFDRTPGGGGEFYDHSGDLDEEVQADNTMWLTVYEACNERINGCKELGVIKSSSDKGRGMDGVGAHMMLKLREYCEKFRLQEIPRLESCECGGGSGGILICWDRRSLDILDWEEGQFTLSCRFRNVENGAIWVFTRVYGPFSKVERDALWEEFGAIRWLWEDPWCLGGDFNITLFPRERNSQRRISSAMKKFAEIVDDLGLVDLPFRGENLLGMGAKIIRLGQDWTGSLCLLAG</sequence>
<gene>
    <name evidence="1" type="ORF">CK203_016931</name>
</gene>
<evidence type="ECO:0008006" key="3">
    <source>
        <dbReference type="Google" id="ProtNLM"/>
    </source>
</evidence>
<evidence type="ECO:0000313" key="2">
    <source>
        <dbReference type="Proteomes" id="UP000288805"/>
    </source>
</evidence>
<dbReference type="EMBL" id="QGNW01000034">
    <property type="protein sequence ID" value="RVX10543.1"/>
    <property type="molecule type" value="Genomic_DNA"/>
</dbReference>
<dbReference type="SUPFAM" id="SSF56219">
    <property type="entry name" value="DNase I-like"/>
    <property type="match status" value="1"/>
</dbReference>
<name>A0A438JNK7_VITVI</name>